<feature type="domain" description="GerMN" evidence="1">
    <location>
        <begin position="61"/>
        <end position="141"/>
    </location>
</feature>
<name>A0A239K052_9ACTN</name>
<reference evidence="2 3" key="1">
    <citation type="submission" date="2017-06" db="EMBL/GenBank/DDBJ databases">
        <authorList>
            <person name="Kim H.J."/>
            <person name="Triplett B.A."/>
        </authorList>
    </citation>
    <scope>NUCLEOTIDE SEQUENCE [LARGE SCALE GENOMIC DNA]</scope>
    <source>
        <strain evidence="2 3">CGMCC 4.5593</strain>
    </source>
</reference>
<dbReference type="AlphaFoldDB" id="A0A239K052"/>
<evidence type="ECO:0000259" key="1">
    <source>
        <dbReference type="Pfam" id="PF10646"/>
    </source>
</evidence>
<proteinExistence type="predicted"/>
<gene>
    <name evidence="2" type="ORF">SAMN05421812_103238</name>
</gene>
<keyword evidence="3" id="KW-1185">Reference proteome</keyword>
<dbReference type="RefSeq" id="WP_089246607.1">
    <property type="nucleotide sequence ID" value="NZ_FZPH01000003.1"/>
</dbReference>
<evidence type="ECO:0000313" key="3">
    <source>
        <dbReference type="Proteomes" id="UP000198362"/>
    </source>
</evidence>
<dbReference type="Pfam" id="PF10646">
    <property type="entry name" value="Germane"/>
    <property type="match status" value="1"/>
</dbReference>
<organism evidence="2 3">
    <name type="scientific">Asanoa hainanensis</name>
    <dbReference type="NCBI Taxonomy" id="560556"/>
    <lineage>
        <taxon>Bacteria</taxon>
        <taxon>Bacillati</taxon>
        <taxon>Actinomycetota</taxon>
        <taxon>Actinomycetes</taxon>
        <taxon>Micromonosporales</taxon>
        <taxon>Micromonosporaceae</taxon>
        <taxon>Asanoa</taxon>
    </lineage>
</organism>
<accession>A0A239K052</accession>
<dbReference type="Proteomes" id="UP000198362">
    <property type="component" value="Unassembled WGS sequence"/>
</dbReference>
<dbReference type="EMBL" id="FZPH01000003">
    <property type="protein sequence ID" value="SNT11716.1"/>
    <property type="molecule type" value="Genomic_DNA"/>
</dbReference>
<dbReference type="PROSITE" id="PS51257">
    <property type="entry name" value="PROKAR_LIPOPROTEIN"/>
    <property type="match status" value="1"/>
</dbReference>
<dbReference type="InterPro" id="IPR019606">
    <property type="entry name" value="GerMN"/>
</dbReference>
<protein>
    <recommendedName>
        <fullName evidence="1">GerMN domain-containing protein</fullName>
    </recommendedName>
</protein>
<dbReference type="OrthoDB" id="3626511at2"/>
<evidence type="ECO:0000313" key="2">
    <source>
        <dbReference type="EMBL" id="SNT11716.1"/>
    </source>
</evidence>
<sequence>MNRLLLAVGALLALVLAGCGVRPSDVITGGPAPASTVEGVRFYLLSDDQPTVVLRGLKPMKLDDLLSLLADGPTEAERAAGLTSEVPPGIAPVKVGTAGDGVLVSLSTDVRGLSVLAVVQIVCTIQGVAGAAPVTLVNGEQRRGPLSCPGYR</sequence>